<reference evidence="2" key="1">
    <citation type="submission" date="2021-01" db="EMBL/GenBank/DDBJ databases">
        <title>Molecular characteristics of IMP-4-producing CRE.</title>
        <authorList>
            <person name="Qin S."/>
            <person name="Liu W."/>
            <person name="Dong H."/>
        </authorList>
    </citation>
    <scope>NUCLEOTIDE SEQUENCE</scope>
    <source>
        <strain evidence="2">CF-15-288</strain>
        <plasmid evidence="2">pIMP-CF-15-288</plasmid>
    </source>
</reference>
<keyword evidence="1" id="KW-1133">Transmembrane helix</keyword>
<dbReference type="AlphaFoldDB" id="A0A7T8TIY0"/>
<geneLocation type="plasmid" evidence="2">
    <name>pIMP-CF-15-288</name>
</geneLocation>
<evidence type="ECO:0000313" key="2">
    <source>
        <dbReference type="EMBL" id="QQQ58152.1"/>
    </source>
</evidence>
<sequence length="66" mass="7111">MKTPEKGGIGECDSISACAFAALLSMICFFTSIIIIPQVFGCMAVGQQKPDTFCRLSHWSPSGLLR</sequence>
<keyword evidence="1" id="KW-0812">Transmembrane</keyword>
<evidence type="ECO:0000256" key="1">
    <source>
        <dbReference type="SAM" id="Phobius"/>
    </source>
</evidence>
<feature type="transmembrane region" description="Helical" evidence="1">
    <location>
        <begin position="20"/>
        <end position="45"/>
    </location>
</feature>
<accession>A0A7T8TIY0</accession>
<dbReference type="EMBL" id="CP068027">
    <property type="protein sequence ID" value="QQQ58152.1"/>
    <property type="molecule type" value="Genomic_DNA"/>
</dbReference>
<keyword evidence="2" id="KW-0614">Plasmid</keyword>
<proteinExistence type="predicted"/>
<name>A0A7T8TIY0_CITFR</name>
<protein>
    <submittedName>
        <fullName evidence="2">Uncharacterized protein</fullName>
    </submittedName>
</protein>
<gene>
    <name evidence="2" type="ORF">JJQ52_00690</name>
</gene>
<organism evidence="2">
    <name type="scientific">Citrobacter freundii</name>
    <dbReference type="NCBI Taxonomy" id="546"/>
    <lineage>
        <taxon>Bacteria</taxon>
        <taxon>Pseudomonadati</taxon>
        <taxon>Pseudomonadota</taxon>
        <taxon>Gammaproteobacteria</taxon>
        <taxon>Enterobacterales</taxon>
        <taxon>Enterobacteriaceae</taxon>
        <taxon>Citrobacter</taxon>
        <taxon>Citrobacter freundii complex</taxon>
    </lineage>
</organism>
<keyword evidence="1" id="KW-0472">Membrane</keyword>